<dbReference type="Proteomes" id="UP000440498">
    <property type="component" value="Unassembled WGS sequence"/>
</dbReference>
<dbReference type="Pfam" id="PF25601">
    <property type="entry name" value="AAA_lid_14"/>
    <property type="match status" value="1"/>
</dbReference>
<sequence>MTAHLGHAGSPAVLHAEPPLRAVGHSPAFQKILRLVARIAPTEHTLLITGPTGAGKEIVAQLVHQQGSRAAAGRFIDINCGAIPEQLVESELFGHTRGAFTGAAAERQGYFEMAAQGTLFLDEIGEFPLSLQAKLLRVLETRTFRPVGGQEHRPFTGRIVAATHRNLEELVRSGRFREDLYYRLAVFSIDVPGLDQRRDDIPALVHHFAARETTPPRFTAEALERLKAQPWPGNVRELRSLVSRIAVLSDETEISLGILESFLAPTVEQTLPSDALIDAVLRLDEPDKMALVERLLIDRALSLNGGSKTAAAAMLGVNRKVVERRLLARDKNRSAVDECMIAGRRMLERGEFRESAATLRRALGLLDGGNENLPTRKLRFELHRMLAVCYRGIYGWHSPQAQAEHEAALRAGQGVVDSIELNSLMFGIWSVQLMMMQLFAARATAQDMLKLAHTTAHPAIHAEAQFALANTLFWLGDSEEALACLALSKLLDAEQSERHSAQGIDLVALAQTFAGLASFQTGALARAQWMRERLTLRCTDPEASVFDRAIALQGAAWLACLFEDTQTLGPMASELAQLARDHEFGFYRGVGEIFCGCHMAALGDPEPAEQRMRVAYAAYFVEQGGALFHSFQAWKRAEALLAAGRAADCTALIDQALEIALSHHERAYLSELMCVGGLAKQMLGDLDGAEDGLRNALSTAQALGSVPGRIRAATHLAELLHQDGRRRQAVTLLEKSIQDVERVVPYPGLARALQLMEQLKTRDLSVSTVGEVQHGI</sequence>
<dbReference type="SUPFAM" id="SSF48452">
    <property type="entry name" value="TPR-like"/>
    <property type="match status" value="1"/>
</dbReference>
<dbReference type="SUPFAM" id="SSF52540">
    <property type="entry name" value="P-loop containing nucleoside triphosphate hydrolases"/>
    <property type="match status" value="1"/>
</dbReference>
<keyword evidence="3" id="KW-0805">Transcription regulation</keyword>
<dbReference type="PROSITE" id="PS50045">
    <property type="entry name" value="SIGMA54_INTERACT_4"/>
    <property type="match status" value="1"/>
</dbReference>
<dbReference type="CDD" id="cd00009">
    <property type="entry name" value="AAA"/>
    <property type="match status" value="1"/>
</dbReference>
<dbReference type="GO" id="GO:0006355">
    <property type="term" value="P:regulation of DNA-templated transcription"/>
    <property type="evidence" value="ECO:0007669"/>
    <property type="project" value="InterPro"/>
</dbReference>
<dbReference type="Gene3D" id="1.10.10.60">
    <property type="entry name" value="Homeodomain-like"/>
    <property type="match status" value="1"/>
</dbReference>
<proteinExistence type="predicted"/>
<dbReference type="AlphaFoldDB" id="A0A6A7MVJ1"/>
<dbReference type="FunFam" id="3.40.50.300:FF:000006">
    <property type="entry name" value="DNA-binding transcriptional regulator NtrC"/>
    <property type="match status" value="1"/>
</dbReference>
<dbReference type="PANTHER" id="PTHR32071:SF57">
    <property type="entry name" value="C4-DICARBOXYLATE TRANSPORT TRANSCRIPTIONAL REGULATORY PROTEIN DCTD"/>
    <property type="match status" value="1"/>
</dbReference>
<dbReference type="InterPro" id="IPR002078">
    <property type="entry name" value="Sigma_54_int"/>
</dbReference>
<dbReference type="GO" id="GO:0043565">
    <property type="term" value="F:sequence-specific DNA binding"/>
    <property type="evidence" value="ECO:0007669"/>
    <property type="project" value="InterPro"/>
</dbReference>
<name>A0A6A7MVJ1_9BURK</name>
<evidence type="ECO:0000313" key="6">
    <source>
        <dbReference type="EMBL" id="MQA37041.1"/>
    </source>
</evidence>
<feature type="domain" description="Sigma-54 factor interaction" evidence="5">
    <location>
        <begin position="22"/>
        <end position="247"/>
    </location>
</feature>
<dbReference type="InterPro" id="IPR027417">
    <property type="entry name" value="P-loop_NTPase"/>
</dbReference>
<dbReference type="InterPro" id="IPR002197">
    <property type="entry name" value="HTH_Fis"/>
</dbReference>
<evidence type="ECO:0000256" key="3">
    <source>
        <dbReference type="ARBA" id="ARBA00023015"/>
    </source>
</evidence>
<keyword evidence="2" id="KW-0067">ATP-binding</keyword>
<dbReference type="Pfam" id="PF02954">
    <property type="entry name" value="HTH_8"/>
    <property type="match status" value="1"/>
</dbReference>
<dbReference type="Gene3D" id="1.25.40.10">
    <property type="entry name" value="Tetratricopeptide repeat domain"/>
    <property type="match status" value="1"/>
</dbReference>
<protein>
    <submittedName>
        <fullName evidence="6">Sigma-54-dependent Fis family transcriptional regulator</fullName>
    </submittedName>
</protein>
<dbReference type="RefSeq" id="WP_152836381.1">
    <property type="nucleotide sequence ID" value="NZ_WHUG01000001.1"/>
</dbReference>
<evidence type="ECO:0000259" key="5">
    <source>
        <dbReference type="PROSITE" id="PS50045"/>
    </source>
</evidence>
<evidence type="ECO:0000256" key="1">
    <source>
        <dbReference type="ARBA" id="ARBA00022741"/>
    </source>
</evidence>
<keyword evidence="1" id="KW-0547">Nucleotide-binding</keyword>
<dbReference type="Gene3D" id="1.10.8.60">
    <property type="match status" value="1"/>
</dbReference>
<dbReference type="SMART" id="SM00382">
    <property type="entry name" value="AAA"/>
    <property type="match status" value="1"/>
</dbReference>
<dbReference type="EMBL" id="WHUG01000001">
    <property type="protein sequence ID" value="MQA37041.1"/>
    <property type="molecule type" value="Genomic_DNA"/>
</dbReference>
<accession>A0A6A7MVJ1</accession>
<keyword evidence="7" id="KW-1185">Reference proteome</keyword>
<dbReference type="Pfam" id="PF00158">
    <property type="entry name" value="Sigma54_activat"/>
    <property type="match status" value="1"/>
</dbReference>
<organism evidence="6 7">
    <name type="scientific">Rugamonas aquatica</name>
    <dbReference type="NCBI Taxonomy" id="2743357"/>
    <lineage>
        <taxon>Bacteria</taxon>
        <taxon>Pseudomonadati</taxon>
        <taxon>Pseudomonadota</taxon>
        <taxon>Betaproteobacteria</taxon>
        <taxon>Burkholderiales</taxon>
        <taxon>Oxalobacteraceae</taxon>
        <taxon>Telluria group</taxon>
        <taxon>Rugamonas</taxon>
    </lineage>
</organism>
<comment type="caution">
    <text evidence="6">The sequence shown here is derived from an EMBL/GenBank/DDBJ whole genome shotgun (WGS) entry which is preliminary data.</text>
</comment>
<dbReference type="InterPro" id="IPR009057">
    <property type="entry name" value="Homeodomain-like_sf"/>
</dbReference>
<dbReference type="PANTHER" id="PTHR32071">
    <property type="entry name" value="TRANSCRIPTIONAL REGULATORY PROTEIN"/>
    <property type="match status" value="1"/>
</dbReference>
<evidence type="ECO:0000313" key="7">
    <source>
        <dbReference type="Proteomes" id="UP000440498"/>
    </source>
</evidence>
<evidence type="ECO:0000256" key="2">
    <source>
        <dbReference type="ARBA" id="ARBA00022840"/>
    </source>
</evidence>
<dbReference type="GO" id="GO:0005524">
    <property type="term" value="F:ATP binding"/>
    <property type="evidence" value="ECO:0007669"/>
    <property type="project" value="UniProtKB-KW"/>
</dbReference>
<reference evidence="6 7" key="1">
    <citation type="submission" date="2019-10" db="EMBL/GenBank/DDBJ databases">
        <title>Two novel species isolated from a subtropical stream in China.</title>
        <authorList>
            <person name="Lu H."/>
        </authorList>
    </citation>
    <scope>NUCLEOTIDE SEQUENCE [LARGE SCALE GENOMIC DNA]</scope>
    <source>
        <strain evidence="6 7">FT29W</strain>
    </source>
</reference>
<keyword evidence="4" id="KW-0804">Transcription</keyword>
<dbReference type="Gene3D" id="3.40.50.300">
    <property type="entry name" value="P-loop containing nucleotide triphosphate hydrolases"/>
    <property type="match status" value="1"/>
</dbReference>
<dbReference type="InterPro" id="IPR003593">
    <property type="entry name" value="AAA+_ATPase"/>
</dbReference>
<dbReference type="InterPro" id="IPR058031">
    <property type="entry name" value="AAA_lid_NorR"/>
</dbReference>
<evidence type="ECO:0000256" key="4">
    <source>
        <dbReference type="ARBA" id="ARBA00023163"/>
    </source>
</evidence>
<dbReference type="InterPro" id="IPR011990">
    <property type="entry name" value="TPR-like_helical_dom_sf"/>
</dbReference>
<dbReference type="SUPFAM" id="SSF46689">
    <property type="entry name" value="Homeodomain-like"/>
    <property type="match status" value="1"/>
</dbReference>
<gene>
    <name evidence="6" type="ORF">GEV02_02665</name>
</gene>